<keyword evidence="1 6" id="KW-0963">Cytoplasm</keyword>
<dbReference type="Gene3D" id="3.90.1280.10">
    <property type="entry name" value="HSP33 redox switch-like"/>
    <property type="match status" value="1"/>
</dbReference>
<evidence type="ECO:0000256" key="4">
    <source>
        <dbReference type="ARBA" id="ARBA00023186"/>
    </source>
</evidence>
<dbReference type="SUPFAM" id="SSF118352">
    <property type="entry name" value="HSP33 redox switch-like"/>
    <property type="match status" value="1"/>
</dbReference>
<proteinExistence type="inferred from homology"/>
<feature type="disulfide bond" description="Redox-active" evidence="6">
    <location>
        <begin position="269"/>
        <end position="272"/>
    </location>
</feature>
<comment type="function">
    <text evidence="6">Redox regulated molecular chaperone. Protects both thermally unfolding and oxidatively damaged proteins from irreversible aggregation. Plays an important role in the bacterial defense system toward oxidative stress.</text>
</comment>
<organism evidence="7 8">
    <name type="scientific">Planococcus dechangensis</name>
    <dbReference type="NCBI Taxonomy" id="1176255"/>
    <lineage>
        <taxon>Bacteria</taxon>
        <taxon>Bacillati</taxon>
        <taxon>Bacillota</taxon>
        <taxon>Bacilli</taxon>
        <taxon>Bacillales</taxon>
        <taxon>Caryophanaceae</taxon>
        <taxon>Planococcus</taxon>
    </lineage>
</organism>
<evidence type="ECO:0000256" key="3">
    <source>
        <dbReference type="ARBA" id="ARBA00023157"/>
    </source>
</evidence>
<feature type="disulfide bond" description="Redox-active" evidence="6">
    <location>
        <begin position="236"/>
        <end position="238"/>
    </location>
</feature>
<dbReference type="Gene3D" id="3.55.30.10">
    <property type="entry name" value="Hsp33 domain"/>
    <property type="match status" value="1"/>
</dbReference>
<sequence length="293" mass="31522">MADYLVRGLGFDGHVRAFAVNTTETVGEAQRRHQTWPAATAALGRLMTGGVMFGAMLKGDDRVTLKIEAGGPIGHLLVDSDAKGNVRGYVSNPQTHVDSKGGKLDVKGVVGTDGMLSVVKDLGMRDYFTGQSPIVSGEIAEDLTYYFVVSEQVPSSVGLGVLVDTDNSVLAAGGFIIQLMPDTDDETITAIEKRLAKIEPVSSMIKRGLSPEEILEEVLGQGNVQILGKTPVQFSCDCSKEKFAEGLIGLGAAEIREMIETDGQAEAECHFCHEQYHYNKEELEALLNEIESN</sequence>
<dbReference type="EMBL" id="JBHSGL010000007">
    <property type="protein sequence ID" value="MFC4713868.1"/>
    <property type="molecule type" value="Genomic_DNA"/>
</dbReference>
<keyword evidence="5 6" id="KW-0676">Redox-active center</keyword>
<evidence type="ECO:0000256" key="2">
    <source>
        <dbReference type="ARBA" id="ARBA00022833"/>
    </source>
</evidence>
<dbReference type="InterPro" id="IPR016154">
    <property type="entry name" value="Heat_shock_Hsp33_C"/>
</dbReference>
<keyword evidence="8" id="KW-1185">Reference proteome</keyword>
<reference evidence="8" key="1">
    <citation type="journal article" date="2019" name="Int. J. Syst. Evol. Microbiol.">
        <title>The Global Catalogue of Microorganisms (GCM) 10K type strain sequencing project: providing services to taxonomists for standard genome sequencing and annotation.</title>
        <authorList>
            <consortium name="The Broad Institute Genomics Platform"/>
            <consortium name="The Broad Institute Genome Sequencing Center for Infectious Disease"/>
            <person name="Wu L."/>
            <person name="Ma J."/>
        </authorList>
    </citation>
    <scope>NUCLEOTIDE SEQUENCE [LARGE SCALE GENOMIC DNA]</scope>
    <source>
        <strain evidence="8">CGMCC 1.12151</strain>
    </source>
</reference>
<evidence type="ECO:0000313" key="7">
    <source>
        <dbReference type="EMBL" id="MFC4713868.1"/>
    </source>
</evidence>
<keyword evidence="3 6" id="KW-1015">Disulfide bond</keyword>
<protein>
    <recommendedName>
        <fullName evidence="6">33 kDa chaperonin</fullName>
    </recommendedName>
    <alternativeName>
        <fullName evidence="6">Heat shock protein 33 homolog</fullName>
        <shortName evidence="6">HSP33</shortName>
    </alternativeName>
</protein>
<evidence type="ECO:0000256" key="6">
    <source>
        <dbReference type="HAMAP-Rule" id="MF_00117"/>
    </source>
</evidence>
<evidence type="ECO:0000256" key="1">
    <source>
        <dbReference type="ARBA" id="ARBA00022490"/>
    </source>
</evidence>
<dbReference type="InterPro" id="IPR000397">
    <property type="entry name" value="Heat_shock_Hsp33"/>
</dbReference>
<comment type="PTM">
    <text evidence="6">Under oxidizing conditions two disulfide bonds are formed involving the reactive cysteines. Under reducing conditions zinc is bound to the reactive cysteines and the protein is inactive.</text>
</comment>
<dbReference type="PANTHER" id="PTHR30111">
    <property type="entry name" value="33 KDA CHAPERONIN"/>
    <property type="match status" value="1"/>
</dbReference>
<dbReference type="InterPro" id="IPR016153">
    <property type="entry name" value="Heat_shock_Hsp33_N"/>
</dbReference>
<dbReference type="NCBIfam" id="NF001033">
    <property type="entry name" value="PRK00114.1"/>
    <property type="match status" value="1"/>
</dbReference>
<dbReference type="Pfam" id="PF01430">
    <property type="entry name" value="HSP33"/>
    <property type="match status" value="1"/>
</dbReference>
<name>A0ABV9MGX6_9BACL</name>
<accession>A0ABV9MGX6</accession>
<evidence type="ECO:0000313" key="8">
    <source>
        <dbReference type="Proteomes" id="UP001595932"/>
    </source>
</evidence>
<comment type="caution">
    <text evidence="7">The sequence shown here is derived from an EMBL/GenBank/DDBJ whole genome shotgun (WGS) entry which is preliminary data.</text>
</comment>
<keyword evidence="2 6" id="KW-0862">Zinc</keyword>
<keyword evidence="4 6" id="KW-0143">Chaperone</keyword>
<gene>
    <name evidence="6 7" type="primary">hslO</name>
    <name evidence="7" type="ORF">ACFO5U_13390</name>
</gene>
<dbReference type="SUPFAM" id="SSF64397">
    <property type="entry name" value="Hsp33 domain"/>
    <property type="match status" value="1"/>
</dbReference>
<dbReference type="Proteomes" id="UP001595932">
    <property type="component" value="Unassembled WGS sequence"/>
</dbReference>
<dbReference type="PANTHER" id="PTHR30111:SF1">
    <property type="entry name" value="33 KDA CHAPERONIN"/>
    <property type="match status" value="1"/>
</dbReference>
<dbReference type="PIRSF" id="PIRSF005261">
    <property type="entry name" value="Heat_shock_Hsp33"/>
    <property type="match status" value="1"/>
</dbReference>
<evidence type="ECO:0000256" key="5">
    <source>
        <dbReference type="ARBA" id="ARBA00023284"/>
    </source>
</evidence>
<comment type="subcellular location">
    <subcellularLocation>
        <location evidence="6">Cytoplasm</location>
    </subcellularLocation>
</comment>
<comment type="similarity">
    <text evidence="6">Belongs to the HSP33 family.</text>
</comment>
<dbReference type="RefSeq" id="WP_377279606.1">
    <property type="nucleotide sequence ID" value="NZ_JBHSGL010000007.1"/>
</dbReference>
<dbReference type="HAMAP" id="MF_00117">
    <property type="entry name" value="HslO"/>
    <property type="match status" value="1"/>
</dbReference>
<dbReference type="CDD" id="cd00498">
    <property type="entry name" value="Hsp33"/>
    <property type="match status" value="1"/>
</dbReference>